<reference evidence="1" key="2">
    <citation type="journal article" date="2024" name="Plant">
        <title>Genomic evolution and insights into agronomic trait innovations of Sesamum species.</title>
        <authorList>
            <person name="Miao H."/>
            <person name="Wang L."/>
            <person name="Qu L."/>
            <person name="Liu H."/>
            <person name="Sun Y."/>
            <person name="Le M."/>
            <person name="Wang Q."/>
            <person name="Wei S."/>
            <person name="Zheng Y."/>
            <person name="Lin W."/>
            <person name="Duan Y."/>
            <person name="Cao H."/>
            <person name="Xiong S."/>
            <person name="Wang X."/>
            <person name="Wei L."/>
            <person name="Li C."/>
            <person name="Ma Q."/>
            <person name="Ju M."/>
            <person name="Zhao R."/>
            <person name="Li G."/>
            <person name="Mu C."/>
            <person name="Tian Q."/>
            <person name="Mei H."/>
            <person name="Zhang T."/>
            <person name="Gao T."/>
            <person name="Zhang H."/>
        </authorList>
    </citation>
    <scope>NUCLEOTIDE SEQUENCE</scope>
    <source>
        <strain evidence="1">KEN1</strain>
    </source>
</reference>
<dbReference type="EMBL" id="JACGWN010000008">
    <property type="protein sequence ID" value="KAL0439976.1"/>
    <property type="molecule type" value="Genomic_DNA"/>
</dbReference>
<evidence type="ECO:0000313" key="1">
    <source>
        <dbReference type="EMBL" id="KAL0439976.1"/>
    </source>
</evidence>
<proteinExistence type="predicted"/>
<protein>
    <submittedName>
        <fullName evidence="1">Uncharacterized protein</fullName>
    </submittedName>
</protein>
<accession>A0AAW2WJ07</accession>
<dbReference type="AlphaFoldDB" id="A0AAW2WJ07"/>
<reference evidence="1" key="1">
    <citation type="submission" date="2020-06" db="EMBL/GenBank/DDBJ databases">
        <authorList>
            <person name="Li T."/>
            <person name="Hu X."/>
            <person name="Zhang T."/>
            <person name="Song X."/>
            <person name="Zhang H."/>
            <person name="Dai N."/>
            <person name="Sheng W."/>
            <person name="Hou X."/>
            <person name="Wei L."/>
        </authorList>
    </citation>
    <scope>NUCLEOTIDE SEQUENCE</scope>
    <source>
        <strain evidence="1">KEN1</strain>
        <tissue evidence="1">Leaf</tissue>
    </source>
</reference>
<comment type="caution">
    <text evidence="1">The sequence shown here is derived from an EMBL/GenBank/DDBJ whole genome shotgun (WGS) entry which is preliminary data.</text>
</comment>
<gene>
    <name evidence="1" type="ORF">Slati_2480600</name>
</gene>
<name>A0AAW2WJ07_9LAMI</name>
<sequence>MRIVIWKPRRFGRYDLNPQLPSTGVVLGLEIIWLYLGLREMTVSLIVIALSGAVGVCSEDDEFQEEDPSPVIT</sequence>
<organism evidence="1">
    <name type="scientific">Sesamum latifolium</name>
    <dbReference type="NCBI Taxonomy" id="2727402"/>
    <lineage>
        <taxon>Eukaryota</taxon>
        <taxon>Viridiplantae</taxon>
        <taxon>Streptophyta</taxon>
        <taxon>Embryophyta</taxon>
        <taxon>Tracheophyta</taxon>
        <taxon>Spermatophyta</taxon>
        <taxon>Magnoliopsida</taxon>
        <taxon>eudicotyledons</taxon>
        <taxon>Gunneridae</taxon>
        <taxon>Pentapetalae</taxon>
        <taxon>asterids</taxon>
        <taxon>lamiids</taxon>
        <taxon>Lamiales</taxon>
        <taxon>Pedaliaceae</taxon>
        <taxon>Sesamum</taxon>
    </lineage>
</organism>